<evidence type="ECO:0000313" key="2">
    <source>
        <dbReference type="EMBL" id="BDE05369.1"/>
    </source>
</evidence>
<gene>
    <name evidence="2" type="ORF">WPS_06450</name>
</gene>
<dbReference type="AlphaFoldDB" id="A0AAN2C8K1"/>
<keyword evidence="1" id="KW-0732">Signal</keyword>
<dbReference type="Proteomes" id="UP001317532">
    <property type="component" value="Chromosome"/>
</dbReference>
<accession>A0AAN2C8K1</accession>
<proteinExistence type="predicted"/>
<feature type="chain" id="PRO_5042954008" description="DUF1501 domain-containing protein" evidence="1">
    <location>
        <begin position="26"/>
        <end position="409"/>
    </location>
</feature>
<dbReference type="RefSeq" id="WP_317996416.1">
    <property type="nucleotide sequence ID" value="NZ_AP025523.1"/>
</dbReference>
<sequence>MKRSTFVSSALSVAFLGGNASVALAQVAGASAPLPSFGANGDPDNVLVVVQMGGGNDGLNTVVPFADDNYHRVRPGIALAPASVLKLNDRIGFNPALKGLAALYHEGSVAVVQGVGYPNPNRSHFEATQIWETASPERPQQYGWLGRYLDRRFPAGSKPPLFEAVSLGDTLPAALVASHVEVPAIGTLGAFGYNAGRNLAEKQSAGVLYDGAKAGQSPYLTMIAQTARDAYHGGDTLRAQTATFTNKAAYPNNGFAQQLALAARLIGSSVGSKIVFVSLGSFDTHAGQRAQQDRLLGYLGDGLQAFYADLAAHGLDRKVMTLTFSEFGRRVAQNASNGTDHGTAMPLFVIGGGVKGGIYGEHPSLTDLDRGDLKFSTDFRSVYATVISRWLGRDPSAVLGGAYPAIAFV</sequence>
<evidence type="ECO:0008006" key="4">
    <source>
        <dbReference type="Google" id="ProtNLM"/>
    </source>
</evidence>
<evidence type="ECO:0000313" key="3">
    <source>
        <dbReference type="Proteomes" id="UP001317532"/>
    </source>
</evidence>
<protein>
    <recommendedName>
        <fullName evidence="4">DUF1501 domain-containing protein</fullName>
    </recommendedName>
</protein>
<dbReference type="PANTHER" id="PTHR43737:SF1">
    <property type="entry name" value="DUF1501 DOMAIN-CONTAINING PROTEIN"/>
    <property type="match status" value="1"/>
</dbReference>
<feature type="signal peptide" evidence="1">
    <location>
        <begin position="1"/>
        <end position="25"/>
    </location>
</feature>
<dbReference type="Pfam" id="PF07394">
    <property type="entry name" value="DUF1501"/>
    <property type="match status" value="1"/>
</dbReference>
<keyword evidence="3" id="KW-1185">Reference proteome</keyword>
<dbReference type="EMBL" id="AP025523">
    <property type="protein sequence ID" value="BDE05369.1"/>
    <property type="molecule type" value="Genomic_DNA"/>
</dbReference>
<reference evidence="2 3" key="1">
    <citation type="journal article" date="2022" name="ISME Commun">
        <title>Vulcanimicrobium alpinus gen. nov. sp. nov., the first cultivated representative of the candidate phylum 'Eremiobacterota', is a metabolically versatile aerobic anoxygenic phototroph.</title>
        <authorList>
            <person name="Yabe S."/>
            <person name="Muto K."/>
            <person name="Abe K."/>
            <person name="Yokota A."/>
            <person name="Staudigel H."/>
            <person name="Tebo B.M."/>
        </authorList>
    </citation>
    <scope>NUCLEOTIDE SEQUENCE [LARGE SCALE GENOMIC DNA]</scope>
    <source>
        <strain evidence="2 3">WC8-2</strain>
    </source>
</reference>
<dbReference type="KEGG" id="vab:WPS_06450"/>
<name>A0AAN2C8K1_UNVUL</name>
<dbReference type="InterPro" id="IPR010869">
    <property type="entry name" value="DUF1501"/>
</dbReference>
<dbReference type="PANTHER" id="PTHR43737">
    <property type="entry name" value="BLL7424 PROTEIN"/>
    <property type="match status" value="1"/>
</dbReference>
<organism evidence="2 3">
    <name type="scientific">Vulcanimicrobium alpinum</name>
    <dbReference type="NCBI Taxonomy" id="3016050"/>
    <lineage>
        <taxon>Bacteria</taxon>
        <taxon>Bacillati</taxon>
        <taxon>Vulcanimicrobiota</taxon>
        <taxon>Vulcanimicrobiia</taxon>
        <taxon>Vulcanimicrobiales</taxon>
        <taxon>Vulcanimicrobiaceae</taxon>
        <taxon>Vulcanimicrobium</taxon>
    </lineage>
</organism>
<evidence type="ECO:0000256" key="1">
    <source>
        <dbReference type="SAM" id="SignalP"/>
    </source>
</evidence>